<organism evidence="1">
    <name type="scientific">Planktothricoides raciborskii GIHE-MW2</name>
    <dbReference type="NCBI Taxonomy" id="2792601"/>
    <lineage>
        <taxon>Bacteria</taxon>
        <taxon>Bacillati</taxon>
        <taxon>Cyanobacteriota</taxon>
        <taxon>Cyanophyceae</taxon>
        <taxon>Oscillatoriophycideae</taxon>
        <taxon>Oscillatoriales</taxon>
        <taxon>Oscillatoriaceae</taxon>
        <taxon>Planktothricoides</taxon>
    </lineage>
</organism>
<evidence type="ECO:0000313" key="1">
    <source>
        <dbReference type="EMBL" id="XCM36386.1"/>
    </source>
</evidence>
<dbReference type="AlphaFoldDB" id="A0AAU8JC60"/>
<sequence length="49" mass="5685">MKTALINSRVGIAHPNSETFEIKCCRFFQETGFLKETRFLRSWFASNGN</sequence>
<proteinExistence type="predicted"/>
<name>A0AAU8JC60_9CYAN</name>
<protein>
    <submittedName>
        <fullName evidence="1">Uncharacterized protein</fullName>
    </submittedName>
</protein>
<dbReference type="EMBL" id="CP159837">
    <property type="protein sequence ID" value="XCM36386.1"/>
    <property type="molecule type" value="Genomic_DNA"/>
</dbReference>
<accession>A0AAU8JC60</accession>
<dbReference type="RefSeq" id="WP_354635182.1">
    <property type="nucleotide sequence ID" value="NZ_CP159837.1"/>
</dbReference>
<gene>
    <name evidence="1" type="ORF">ABWT76_005144</name>
</gene>
<reference evidence="1" key="1">
    <citation type="submission" date="2024-07" db="EMBL/GenBank/DDBJ databases">
        <authorList>
            <person name="Kim Y.J."/>
            <person name="Jeong J.Y."/>
        </authorList>
    </citation>
    <scope>NUCLEOTIDE SEQUENCE</scope>
    <source>
        <strain evidence="1">GIHE-MW2</strain>
    </source>
</reference>